<reference evidence="1 2" key="1">
    <citation type="submission" date="2014-04" db="EMBL/GenBank/DDBJ databases">
        <authorList>
            <consortium name="International Citrus Genome Consortium"/>
            <person name="Gmitter F."/>
            <person name="Chen C."/>
            <person name="Farmerie W."/>
            <person name="Harkins T."/>
            <person name="Desany B."/>
            <person name="Mohiuddin M."/>
            <person name="Kodira C."/>
            <person name="Borodovsky M."/>
            <person name="Lomsadze A."/>
            <person name="Burns P."/>
            <person name="Jenkins J."/>
            <person name="Prochnik S."/>
            <person name="Shu S."/>
            <person name="Chapman J."/>
            <person name="Pitluck S."/>
            <person name="Schmutz J."/>
            <person name="Rokhsar D."/>
        </authorList>
    </citation>
    <scope>NUCLEOTIDE SEQUENCE</scope>
</reference>
<feature type="non-terminal residue" evidence="1">
    <location>
        <position position="1"/>
    </location>
</feature>
<keyword evidence="2" id="KW-1185">Reference proteome</keyword>
<dbReference type="EMBL" id="KK784875">
    <property type="protein sequence ID" value="KDO83345.1"/>
    <property type="molecule type" value="Genomic_DNA"/>
</dbReference>
<dbReference type="Proteomes" id="UP000027120">
    <property type="component" value="Unassembled WGS sequence"/>
</dbReference>
<proteinExistence type="predicted"/>
<name>A0A067GXE0_CITSI</name>
<sequence>YEKYHVCYGGEEEERKANYTDM</sequence>
<evidence type="ECO:0000313" key="2">
    <source>
        <dbReference type="Proteomes" id="UP000027120"/>
    </source>
</evidence>
<protein>
    <submittedName>
        <fullName evidence="1">Uncharacterized protein</fullName>
    </submittedName>
</protein>
<dbReference type="AlphaFoldDB" id="A0A067GXE0"/>
<organism evidence="1 2">
    <name type="scientific">Citrus sinensis</name>
    <name type="common">Sweet orange</name>
    <name type="synonym">Citrus aurantium var. sinensis</name>
    <dbReference type="NCBI Taxonomy" id="2711"/>
    <lineage>
        <taxon>Eukaryota</taxon>
        <taxon>Viridiplantae</taxon>
        <taxon>Streptophyta</taxon>
        <taxon>Embryophyta</taxon>
        <taxon>Tracheophyta</taxon>
        <taxon>Spermatophyta</taxon>
        <taxon>Magnoliopsida</taxon>
        <taxon>eudicotyledons</taxon>
        <taxon>Gunneridae</taxon>
        <taxon>Pentapetalae</taxon>
        <taxon>rosids</taxon>
        <taxon>malvids</taxon>
        <taxon>Sapindales</taxon>
        <taxon>Rutaceae</taxon>
        <taxon>Aurantioideae</taxon>
        <taxon>Citrus</taxon>
    </lineage>
</organism>
<gene>
    <name evidence="1" type="ORF">CISIN_1g0425443mg</name>
</gene>
<accession>A0A067GXE0</accession>
<feature type="non-terminal residue" evidence="1">
    <location>
        <position position="22"/>
    </location>
</feature>
<evidence type="ECO:0000313" key="1">
    <source>
        <dbReference type="EMBL" id="KDO83345.1"/>
    </source>
</evidence>